<evidence type="ECO:0000256" key="6">
    <source>
        <dbReference type="SAM" id="MobiDB-lite"/>
    </source>
</evidence>
<accession>A0ABQ5YSE4</accession>
<dbReference type="Pfam" id="PF03963">
    <property type="entry name" value="FlgD"/>
    <property type="match status" value="1"/>
</dbReference>
<comment type="function">
    <text evidence="4 5">Required for flagellar hook formation. May act as a scaffolding protein.</text>
</comment>
<name>A0ABQ5YSE4_9BURK</name>
<dbReference type="Pfam" id="PF13860">
    <property type="entry name" value="FlgD_ig"/>
    <property type="match status" value="1"/>
</dbReference>
<evidence type="ECO:0000256" key="1">
    <source>
        <dbReference type="ARBA" id="ARBA00010577"/>
    </source>
</evidence>
<dbReference type="Proteomes" id="UP001156664">
    <property type="component" value="Unassembled WGS sequence"/>
</dbReference>
<dbReference type="RefSeq" id="WP_284281375.1">
    <property type="nucleotide sequence ID" value="NZ_BSOJ01000017.1"/>
</dbReference>
<feature type="domain" description="FlgD/Vpr Ig-like" evidence="7">
    <location>
        <begin position="106"/>
        <end position="183"/>
    </location>
</feature>
<gene>
    <name evidence="8" type="primary">flgD</name>
    <name evidence="8" type="ORF">GCM10007875_18150</name>
</gene>
<evidence type="ECO:0000259" key="7">
    <source>
        <dbReference type="Pfam" id="PF13860"/>
    </source>
</evidence>
<reference evidence="9" key="1">
    <citation type="journal article" date="2019" name="Int. J. Syst. Evol. Microbiol.">
        <title>The Global Catalogue of Microorganisms (GCM) 10K type strain sequencing project: providing services to taxonomists for standard genome sequencing and annotation.</title>
        <authorList>
            <consortium name="The Broad Institute Genomics Platform"/>
            <consortium name="The Broad Institute Genome Sequencing Center for Infectious Disease"/>
            <person name="Wu L."/>
            <person name="Ma J."/>
        </authorList>
    </citation>
    <scope>NUCLEOTIDE SEQUENCE [LARGE SCALE GENOMIC DNA]</scope>
    <source>
        <strain evidence="9">NBRC 105857</strain>
    </source>
</reference>
<proteinExistence type="inferred from homology"/>
<comment type="similarity">
    <text evidence="1 5">Belongs to the FlgD family.</text>
</comment>
<evidence type="ECO:0000256" key="5">
    <source>
        <dbReference type="RuleBase" id="RU362076"/>
    </source>
</evidence>
<dbReference type="InterPro" id="IPR005648">
    <property type="entry name" value="FlgD"/>
</dbReference>
<protein>
    <recommendedName>
        <fullName evidence="2 5">Basal-body rod modification protein FlgD</fullName>
    </recommendedName>
</protein>
<comment type="caution">
    <text evidence="8">The sequence shown here is derived from an EMBL/GenBank/DDBJ whole genome shotgun (WGS) entry which is preliminary data.</text>
</comment>
<feature type="compositionally biased region" description="Polar residues" evidence="6">
    <location>
        <begin position="1"/>
        <end position="12"/>
    </location>
</feature>
<feature type="compositionally biased region" description="Low complexity" evidence="6">
    <location>
        <begin position="13"/>
        <end position="30"/>
    </location>
</feature>
<sequence>MTVNSTSVLGANSATTTPSTKKSSGTTETPQEIQDRFMSLLVAQLKNQDPLQPMDNAAVTSQMAQLNTVTGINNLNTTMQNMASSFAASQTVNATSLLGRTIMVNGNDLTLSGGKPADGALDVQQATDAVSVAVLNGAGKTVRTMDMGALAQGTHQFSWDGKDDSGNTLPDGQYTFAVSASAAGQKAAVNTLDITSVVGLQNDPTTGSKLLTAAGTQVAVSDIKQIF</sequence>
<dbReference type="EMBL" id="BSOJ01000017">
    <property type="protein sequence ID" value="GLR26725.1"/>
    <property type="molecule type" value="Genomic_DNA"/>
</dbReference>
<keyword evidence="3 5" id="KW-1005">Bacterial flagellum biogenesis</keyword>
<evidence type="ECO:0000313" key="8">
    <source>
        <dbReference type="EMBL" id="GLR26725.1"/>
    </source>
</evidence>
<feature type="region of interest" description="Disordered" evidence="6">
    <location>
        <begin position="1"/>
        <end position="31"/>
    </location>
</feature>
<evidence type="ECO:0000313" key="9">
    <source>
        <dbReference type="Proteomes" id="UP001156664"/>
    </source>
</evidence>
<dbReference type="Gene3D" id="2.60.40.4070">
    <property type="match status" value="1"/>
</dbReference>
<dbReference type="Gene3D" id="2.30.30.910">
    <property type="match status" value="1"/>
</dbReference>
<evidence type="ECO:0000256" key="4">
    <source>
        <dbReference type="ARBA" id="ARBA00024746"/>
    </source>
</evidence>
<dbReference type="InterPro" id="IPR025965">
    <property type="entry name" value="FlgD/Vpr_Ig-like"/>
</dbReference>
<organism evidence="8 9">
    <name type="scientific">Limnobacter litoralis</name>
    <dbReference type="NCBI Taxonomy" id="481366"/>
    <lineage>
        <taxon>Bacteria</taxon>
        <taxon>Pseudomonadati</taxon>
        <taxon>Pseudomonadota</taxon>
        <taxon>Betaproteobacteria</taxon>
        <taxon>Burkholderiales</taxon>
        <taxon>Burkholderiaceae</taxon>
        <taxon>Limnobacter</taxon>
    </lineage>
</organism>
<evidence type="ECO:0000256" key="3">
    <source>
        <dbReference type="ARBA" id="ARBA00022795"/>
    </source>
</evidence>
<evidence type="ECO:0000256" key="2">
    <source>
        <dbReference type="ARBA" id="ARBA00016013"/>
    </source>
</evidence>
<keyword evidence="9" id="KW-1185">Reference proteome</keyword>